<feature type="region of interest" description="Disordered" evidence="1">
    <location>
        <begin position="465"/>
        <end position="495"/>
    </location>
</feature>
<feature type="region of interest" description="Disordered" evidence="1">
    <location>
        <begin position="1218"/>
        <end position="1397"/>
    </location>
</feature>
<evidence type="ECO:0000256" key="1">
    <source>
        <dbReference type="SAM" id="MobiDB-lite"/>
    </source>
</evidence>
<feature type="compositionally biased region" description="Low complexity" evidence="1">
    <location>
        <begin position="1227"/>
        <end position="1239"/>
    </location>
</feature>
<feature type="compositionally biased region" description="Polar residues" evidence="1">
    <location>
        <begin position="349"/>
        <end position="360"/>
    </location>
</feature>
<feature type="compositionally biased region" description="Basic and acidic residues" evidence="1">
    <location>
        <begin position="1299"/>
        <end position="1311"/>
    </location>
</feature>
<gene>
    <name evidence="2" type="primary">CSON005454</name>
</gene>
<feature type="region of interest" description="Disordered" evidence="1">
    <location>
        <begin position="1009"/>
        <end position="1031"/>
    </location>
</feature>
<feature type="region of interest" description="Disordered" evidence="1">
    <location>
        <begin position="340"/>
        <end position="371"/>
    </location>
</feature>
<proteinExistence type="predicted"/>
<feature type="region of interest" description="Disordered" evidence="1">
    <location>
        <begin position="938"/>
        <end position="957"/>
    </location>
</feature>
<accession>A0A336KDH1</accession>
<evidence type="ECO:0000313" key="2">
    <source>
        <dbReference type="EMBL" id="SSX01445.1"/>
    </source>
</evidence>
<feature type="region of interest" description="Disordered" evidence="1">
    <location>
        <begin position="126"/>
        <end position="158"/>
    </location>
</feature>
<feature type="region of interest" description="Disordered" evidence="1">
    <location>
        <begin position="418"/>
        <end position="441"/>
    </location>
</feature>
<reference evidence="3" key="2">
    <citation type="submission" date="2018-07" db="EMBL/GenBank/DDBJ databases">
        <authorList>
            <person name="Quirk P.G."/>
            <person name="Krulwich T.A."/>
        </authorList>
    </citation>
    <scope>NUCLEOTIDE SEQUENCE</scope>
</reference>
<sequence>MEVAIGNTPFQTQVHEWQQHHPSPVAEANPIENHWIKGSFNTYGKMVTNNFLTPDGTKHTQKKQMEILQARTKEGGALQVVKSTTSQSMSSRTISLSSSNTNTLGIGSMSAAERPSSLSLKTMNTSPILNSSYNSNEKWNGNRAKSQSNEDLVQQNDDSDLEMNQAWNRISRIRRSFQYPSPCSSTARTNTRPLDFPTKISVDVNKIRQELESICGANKGDKASPNDDGEFVALDSILKGANVEKSENMKKKEIVTAETLLDIRNSLRRLEDESLYKDTVLNSPRNSLLLDNDHSKINYSNASPSVRSSFGNWRSKLLNNEISPSNSLLRRKSYAFERLEQQDDKMESSTDSGLGRSSPTTDRKRNSLLAISRSKLSPTRITLFNDSHLISLPKSSKFSMPTTLSTGSRFDFEGRTSIHINGHNEDDSSSQDGILDENGKKSTKRVEFCKTEVHFTPDSGRVNIVESEAKPPPTNNFRRRRRVSSSTCSVSSANSNKSVTDSTQFCRYGEKNEVNITPELIMNDVSDYSGDSNSFNNYLDQVEDMSIRGILKNKPVKPRRYLLGENMKDTDSIWGVKLNPIYNEDENISQNDAIDAKSDKNTSKVNDFGYSTKIDFTFKDDTGTWNEGAPAKKVLSRSYNSSFVEYKKPDSSSLSQSTGLVLAPEQELKSISLVKNTIKLGDSLNKFKIIGTEAVKPEKVNMSEKSNRIGKFDTESLSNFKSGFSPISLSSHSQKNEINNEIQLRKDLDEAFKDLMNVSETLKEMGRITDCGSREQINKNPVVVKQYNTFPSIKSNNSLIHSISTINSNNWTTISSQKQLNTNESLSDVGCETYNNLYSKVKPIPKPRQIFKLNQRTDAFQSPSPEKVIHSPIDLGGDTDQGIDTVDLLGHKQKANFVKTIQMQFEALTLLKASQDSNSEYLNSNKLSIELYSPTNSLDRNTVKSEKPKKRPVPIPRTIMSDSEGVVKPSRIIAKSKAFEQLALKSGARQLKPTELVYFGILANNNQNSSNYDQKNSTNQHRNSNPSSPLLTRISKSYVSPSNQTFQIQQKYSQDGIRSNDVSPVNDYFYNTSFERPSSQKPSSDVFEKSYNESYNSDTMSSNTSTIERINKFEKTIRENLIGNVSLEKKSYVRLSPKVKSRSEMLGLGLKESSVDFDVDQYDRSQDYKRDEKVLAELTRAADDIMNTIKKMDEEETRRKSRSHHHQQYMEVMETINEKPTQTARPSLSSASSQESISSLRKSPGRQTINRIPLRRNSIESKTETVPKQTSSKTSTSTRECRRILRTASREVVNSSSEDLAKDTIKTDPPRRVRRIKVINENQSQVDHSESKPKDKISNKKQDSKSRSNSSRNKVYTHRLKKVDDISMKPTSSSNSKRYTSKSRASSSSIRSSKTSL</sequence>
<reference evidence="2" key="1">
    <citation type="submission" date="2018-04" db="EMBL/GenBank/DDBJ databases">
        <authorList>
            <person name="Go L.Y."/>
            <person name="Mitchell J.A."/>
        </authorList>
    </citation>
    <scope>NUCLEOTIDE SEQUENCE</scope>
    <source>
        <tissue evidence="2">Whole organism</tissue>
    </source>
</reference>
<name>A0A336KDH1_CULSO</name>
<dbReference type="EMBL" id="UFQT01000215">
    <property type="protein sequence ID" value="SSX21825.1"/>
    <property type="molecule type" value="Genomic_DNA"/>
</dbReference>
<dbReference type="VEuPathDB" id="VectorBase:CSON005454"/>
<dbReference type="EMBL" id="UFQS01000215">
    <property type="protein sequence ID" value="SSX01445.1"/>
    <property type="molecule type" value="Genomic_DNA"/>
</dbReference>
<evidence type="ECO:0000313" key="3">
    <source>
        <dbReference type="EMBL" id="SSX21825.1"/>
    </source>
</evidence>
<organism evidence="2">
    <name type="scientific">Culicoides sonorensis</name>
    <name type="common">Biting midge</name>
    <dbReference type="NCBI Taxonomy" id="179676"/>
    <lineage>
        <taxon>Eukaryota</taxon>
        <taxon>Metazoa</taxon>
        <taxon>Ecdysozoa</taxon>
        <taxon>Arthropoda</taxon>
        <taxon>Hexapoda</taxon>
        <taxon>Insecta</taxon>
        <taxon>Pterygota</taxon>
        <taxon>Neoptera</taxon>
        <taxon>Endopterygota</taxon>
        <taxon>Diptera</taxon>
        <taxon>Nematocera</taxon>
        <taxon>Chironomoidea</taxon>
        <taxon>Ceratopogonidae</taxon>
        <taxon>Ceratopogoninae</taxon>
        <taxon>Culicoides</taxon>
        <taxon>Monoculicoides</taxon>
    </lineage>
</organism>
<feature type="compositionally biased region" description="Low complexity" evidence="1">
    <location>
        <begin position="1371"/>
        <end position="1397"/>
    </location>
</feature>
<feature type="compositionally biased region" description="Polar residues" evidence="1">
    <location>
        <begin position="126"/>
        <end position="156"/>
    </location>
</feature>
<feature type="compositionally biased region" description="Basic and acidic residues" evidence="1">
    <location>
        <begin position="1327"/>
        <end position="1346"/>
    </location>
</feature>
<feature type="region of interest" description="Disordered" evidence="1">
    <location>
        <begin position="1"/>
        <end position="25"/>
    </location>
</feature>
<feature type="compositionally biased region" description="Low complexity" evidence="1">
    <location>
        <begin position="484"/>
        <end position="495"/>
    </location>
</feature>
<protein>
    <submittedName>
        <fullName evidence="2">CSON005454 protein</fullName>
    </submittedName>
</protein>